<keyword evidence="11 17" id="KW-0133">Cell shape</keyword>
<protein>
    <recommendedName>
        <fullName evidence="6 17">UDP-N-acetylmuramoylalanine--D-glutamate ligase</fullName>
        <ecNumber evidence="5 17">6.3.2.9</ecNumber>
    </recommendedName>
    <alternativeName>
        <fullName evidence="15 17">D-glutamic acid-adding enzyme</fullName>
    </alternativeName>
    <alternativeName>
        <fullName evidence="14 17">UDP-N-acetylmuramoyl-L-alanyl-D-glutamate synthetase</fullName>
    </alternativeName>
</protein>
<dbReference type="Gene3D" id="3.40.1190.10">
    <property type="entry name" value="Mur-like, catalytic domain"/>
    <property type="match status" value="1"/>
</dbReference>
<keyword evidence="17 18" id="KW-0131">Cell cycle</keyword>
<comment type="catalytic activity">
    <reaction evidence="16 17 18">
        <text>UDP-N-acetyl-alpha-D-muramoyl-L-alanine + D-glutamate + ATP = UDP-N-acetyl-alpha-D-muramoyl-L-alanyl-D-glutamate + ADP + phosphate + H(+)</text>
        <dbReference type="Rhea" id="RHEA:16429"/>
        <dbReference type="ChEBI" id="CHEBI:15378"/>
        <dbReference type="ChEBI" id="CHEBI:29986"/>
        <dbReference type="ChEBI" id="CHEBI:30616"/>
        <dbReference type="ChEBI" id="CHEBI:43474"/>
        <dbReference type="ChEBI" id="CHEBI:83898"/>
        <dbReference type="ChEBI" id="CHEBI:83900"/>
        <dbReference type="ChEBI" id="CHEBI:456216"/>
        <dbReference type="EC" id="6.3.2.9"/>
    </reaction>
</comment>
<dbReference type="GO" id="GO:0005737">
    <property type="term" value="C:cytoplasm"/>
    <property type="evidence" value="ECO:0007669"/>
    <property type="project" value="UniProtKB-SubCell"/>
</dbReference>
<keyword evidence="13 17" id="KW-0961">Cell wall biogenesis/degradation</keyword>
<evidence type="ECO:0000256" key="17">
    <source>
        <dbReference type="HAMAP-Rule" id="MF_00639"/>
    </source>
</evidence>
<organism evidence="21 22">
    <name type="scientific">Paenibacillus oryzae</name>
    <dbReference type="NCBI Taxonomy" id="1844972"/>
    <lineage>
        <taxon>Bacteria</taxon>
        <taxon>Bacillati</taxon>
        <taxon>Bacillota</taxon>
        <taxon>Bacilli</taxon>
        <taxon>Bacillales</taxon>
        <taxon>Paenibacillaceae</taxon>
        <taxon>Paenibacillus</taxon>
    </lineage>
</organism>
<dbReference type="PANTHER" id="PTHR43692">
    <property type="entry name" value="UDP-N-ACETYLMURAMOYLALANINE--D-GLUTAMATE LIGASE"/>
    <property type="match status" value="1"/>
</dbReference>
<dbReference type="InterPro" id="IPR013221">
    <property type="entry name" value="Mur_ligase_cen"/>
</dbReference>
<dbReference type="Gene3D" id="3.40.50.720">
    <property type="entry name" value="NAD(P)-binding Rossmann-like Domain"/>
    <property type="match status" value="1"/>
</dbReference>
<dbReference type="SUPFAM" id="SSF51984">
    <property type="entry name" value="MurCD N-terminal domain"/>
    <property type="match status" value="1"/>
</dbReference>
<dbReference type="STRING" id="1844972.A7K91_05300"/>
<dbReference type="AlphaFoldDB" id="A0A1A5YHG1"/>
<dbReference type="GO" id="GO:0008360">
    <property type="term" value="P:regulation of cell shape"/>
    <property type="evidence" value="ECO:0007669"/>
    <property type="project" value="UniProtKB-KW"/>
</dbReference>
<feature type="binding site" evidence="17">
    <location>
        <begin position="119"/>
        <end position="125"/>
    </location>
    <ligand>
        <name>ATP</name>
        <dbReference type="ChEBI" id="CHEBI:30616"/>
    </ligand>
</feature>
<dbReference type="OrthoDB" id="9809796at2"/>
<feature type="domain" description="Mur ligase C-terminal" evidence="19">
    <location>
        <begin position="374"/>
        <end position="494"/>
    </location>
</feature>
<dbReference type="Pfam" id="PF02875">
    <property type="entry name" value="Mur_ligase_C"/>
    <property type="match status" value="1"/>
</dbReference>
<dbReference type="GO" id="GO:0071555">
    <property type="term" value="P:cell wall organization"/>
    <property type="evidence" value="ECO:0007669"/>
    <property type="project" value="UniProtKB-KW"/>
</dbReference>
<sequence length="517" mass="54449">MSHSSIYKGRKVVVLGMARSGFSVANALAGMGAEVVVNDLKERHLCPEADELEQAGITVICGHHPDDLIDSDTSLLVKNPGIPYSAPPVKRAQELGVDIVTEVEIASQLSSIPIIGITGSNGKTTTTSMIGHLLQSAGVSNIVAGNIGVPLCDVAAVSENNEWKWIVAELSSFQLKGTVSFKPKVALLLNVAETHLDYHGDMEDYVASKLKLFANQDDDDFAVLNWDDPFCRKAAEGLKSRLLPFSLYERLPAGVYIEPPYEKGVVPGKSGQEEPERHIVYRAHASAGVMAASPGAGLGEGGLIADTAAEAVAEAVAEAATGAEPVVVAAVSELGVPGIHNTANAMAAAAACLAAGVAPELLAEPLRTFKAVEHRLEYVCEKQGVEYYNDSKATNPTATTMSVQSLKKPVVLIAGGLDRGSDYMELLPLFRGLKGLVALGQTRAKLENIAGLAGLTAVKTVNDEGDAESALREAVKLAASMAEPGDIVLLSPACASWDMFKSYEQRGIIFKQSAHTL</sequence>
<keyword evidence="8 17" id="KW-0436">Ligase</keyword>
<dbReference type="NCBIfam" id="TIGR01087">
    <property type="entry name" value="murD"/>
    <property type="match status" value="1"/>
</dbReference>
<dbReference type="UniPathway" id="UPA00219"/>
<dbReference type="Proteomes" id="UP000092024">
    <property type="component" value="Unassembled WGS sequence"/>
</dbReference>
<dbReference type="GO" id="GO:0051301">
    <property type="term" value="P:cell division"/>
    <property type="evidence" value="ECO:0007669"/>
    <property type="project" value="UniProtKB-KW"/>
</dbReference>
<evidence type="ECO:0000256" key="1">
    <source>
        <dbReference type="ARBA" id="ARBA00002734"/>
    </source>
</evidence>
<keyword evidence="9 17" id="KW-0547">Nucleotide-binding</keyword>
<feature type="domain" description="Mur ligase central" evidence="20">
    <location>
        <begin position="117"/>
        <end position="247"/>
    </location>
</feature>
<dbReference type="EC" id="6.3.2.9" evidence="5 17"/>
<accession>A0A1A5YHG1</accession>
<dbReference type="Pfam" id="PF08245">
    <property type="entry name" value="Mur_ligase_M"/>
    <property type="match status" value="1"/>
</dbReference>
<keyword evidence="17 18" id="KW-0132">Cell division</keyword>
<evidence type="ECO:0000256" key="9">
    <source>
        <dbReference type="ARBA" id="ARBA00022741"/>
    </source>
</evidence>
<evidence type="ECO:0000256" key="10">
    <source>
        <dbReference type="ARBA" id="ARBA00022840"/>
    </source>
</evidence>
<comment type="subcellular location">
    <subcellularLocation>
        <location evidence="2 17 18">Cytoplasm</location>
    </subcellularLocation>
</comment>
<dbReference type="Gene3D" id="3.90.190.20">
    <property type="entry name" value="Mur ligase, C-terminal domain"/>
    <property type="match status" value="1"/>
</dbReference>
<evidence type="ECO:0000256" key="3">
    <source>
        <dbReference type="ARBA" id="ARBA00004752"/>
    </source>
</evidence>
<reference evidence="21 22" key="1">
    <citation type="submission" date="2016-05" db="EMBL/GenBank/DDBJ databases">
        <title>Paenibacillus oryzae. sp. nov., isolated from the rice root.</title>
        <authorList>
            <person name="Zhang J."/>
            <person name="Zhang X."/>
        </authorList>
    </citation>
    <scope>NUCLEOTIDE SEQUENCE [LARGE SCALE GENOMIC DNA]</scope>
    <source>
        <strain evidence="21 22">1DrF-4</strain>
    </source>
</reference>
<dbReference type="RefSeq" id="WP_068684222.1">
    <property type="nucleotide sequence ID" value="NZ_LYPA01000064.1"/>
</dbReference>
<comment type="pathway">
    <text evidence="3 17 18">Cell wall biogenesis; peptidoglycan biosynthesis.</text>
</comment>
<comment type="function">
    <text evidence="1 17 18">Cell wall formation. Catalyzes the addition of glutamate to the nucleotide precursor UDP-N-acetylmuramoyl-L-alanine (UMA).</text>
</comment>
<name>A0A1A5YHG1_9BACL</name>
<dbReference type="PANTHER" id="PTHR43692:SF1">
    <property type="entry name" value="UDP-N-ACETYLMURAMOYLALANINE--D-GLUTAMATE LIGASE"/>
    <property type="match status" value="1"/>
</dbReference>
<keyword evidence="12 17" id="KW-0573">Peptidoglycan synthesis</keyword>
<evidence type="ECO:0000256" key="15">
    <source>
        <dbReference type="ARBA" id="ARBA00032324"/>
    </source>
</evidence>
<comment type="similarity">
    <text evidence="4 17">Belongs to the MurCDEF family.</text>
</comment>
<evidence type="ECO:0000259" key="19">
    <source>
        <dbReference type="Pfam" id="PF02875"/>
    </source>
</evidence>
<gene>
    <name evidence="17" type="primary">murD</name>
    <name evidence="21" type="ORF">A7K91_05300</name>
</gene>
<evidence type="ECO:0000256" key="18">
    <source>
        <dbReference type="RuleBase" id="RU003664"/>
    </source>
</evidence>
<evidence type="ECO:0000256" key="14">
    <source>
        <dbReference type="ARBA" id="ARBA00030398"/>
    </source>
</evidence>
<comment type="caution">
    <text evidence="21">The sequence shown here is derived from an EMBL/GenBank/DDBJ whole genome shotgun (WGS) entry which is preliminary data.</text>
</comment>
<evidence type="ECO:0000256" key="5">
    <source>
        <dbReference type="ARBA" id="ARBA00012212"/>
    </source>
</evidence>
<dbReference type="EMBL" id="LYPA01000064">
    <property type="protein sequence ID" value="OBR64988.1"/>
    <property type="molecule type" value="Genomic_DNA"/>
</dbReference>
<evidence type="ECO:0000256" key="4">
    <source>
        <dbReference type="ARBA" id="ARBA00010416"/>
    </source>
</evidence>
<evidence type="ECO:0000256" key="13">
    <source>
        <dbReference type="ARBA" id="ARBA00023316"/>
    </source>
</evidence>
<dbReference type="SUPFAM" id="SSF53244">
    <property type="entry name" value="MurD-like peptide ligases, peptide-binding domain"/>
    <property type="match status" value="1"/>
</dbReference>
<evidence type="ECO:0000259" key="20">
    <source>
        <dbReference type="Pfam" id="PF08245"/>
    </source>
</evidence>
<evidence type="ECO:0000256" key="11">
    <source>
        <dbReference type="ARBA" id="ARBA00022960"/>
    </source>
</evidence>
<dbReference type="InterPro" id="IPR005762">
    <property type="entry name" value="MurD"/>
</dbReference>
<dbReference type="InterPro" id="IPR036615">
    <property type="entry name" value="Mur_ligase_C_dom_sf"/>
</dbReference>
<dbReference type="HAMAP" id="MF_00639">
    <property type="entry name" value="MurD"/>
    <property type="match status" value="1"/>
</dbReference>
<evidence type="ECO:0000313" key="21">
    <source>
        <dbReference type="EMBL" id="OBR64988.1"/>
    </source>
</evidence>
<evidence type="ECO:0000256" key="2">
    <source>
        <dbReference type="ARBA" id="ARBA00004496"/>
    </source>
</evidence>
<dbReference type="InterPro" id="IPR036565">
    <property type="entry name" value="Mur-like_cat_sf"/>
</dbReference>
<evidence type="ECO:0000256" key="7">
    <source>
        <dbReference type="ARBA" id="ARBA00022490"/>
    </source>
</evidence>
<keyword evidence="22" id="KW-1185">Reference proteome</keyword>
<evidence type="ECO:0000256" key="6">
    <source>
        <dbReference type="ARBA" id="ARBA00015655"/>
    </source>
</evidence>
<evidence type="ECO:0000256" key="8">
    <source>
        <dbReference type="ARBA" id="ARBA00022598"/>
    </source>
</evidence>
<dbReference type="Pfam" id="PF21799">
    <property type="entry name" value="MurD-like_N"/>
    <property type="match status" value="1"/>
</dbReference>
<dbReference type="GO" id="GO:0009252">
    <property type="term" value="P:peptidoglycan biosynthetic process"/>
    <property type="evidence" value="ECO:0007669"/>
    <property type="project" value="UniProtKB-UniRule"/>
</dbReference>
<evidence type="ECO:0000256" key="12">
    <source>
        <dbReference type="ARBA" id="ARBA00022984"/>
    </source>
</evidence>
<evidence type="ECO:0000313" key="22">
    <source>
        <dbReference type="Proteomes" id="UP000092024"/>
    </source>
</evidence>
<proteinExistence type="inferred from homology"/>
<keyword evidence="10 17" id="KW-0067">ATP-binding</keyword>
<dbReference type="InterPro" id="IPR004101">
    <property type="entry name" value="Mur_ligase_C"/>
</dbReference>
<dbReference type="GO" id="GO:0005524">
    <property type="term" value="F:ATP binding"/>
    <property type="evidence" value="ECO:0007669"/>
    <property type="project" value="UniProtKB-UniRule"/>
</dbReference>
<evidence type="ECO:0000256" key="16">
    <source>
        <dbReference type="ARBA" id="ARBA00047632"/>
    </source>
</evidence>
<dbReference type="GO" id="GO:0008764">
    <property type="term" value="F:UDP-N-acetylmuramoylalanine-D-glutamate ligase activity"/>
    <property type="evidence" value="ECO:0007669"/>
    <property type="project" value="UniProtKB-UniRule"/>
</dbReference>
<keyword evidence="7 17" id="KW-0963">Cytoplasm</keyword>
<dbReference type="SUPFAM" id="SSF53623">
    <property type="entry name" value="MurD-like peptide ligases, catalytic domain"/>
    <property type="match status" value="1"/>
</dbReference>